<dbReference type="Gene3D" id="3.90.25.10">
    <property type="entry name" value="UDP-galactose 4-epimerase, domain 1"/>
    <property type="match status" value="1"/>
</dbReference>
<reference evidence="4" key="1">
    <citation type="journal article" date="2023" name="Microbiol Resour">
        <title>Genome Sequences of Rhodoplanes serenus and Two Thermotolerant Strains, Rhodoplanes tepidamans and 'Rhodoplanes cryptolactis,' Further Refine the Genus.</title>
        <authorList>
            <person name="Rayyan A.A."/>
            <person name="Kyndt J.A."/>
        </authorList>
    </citation>
    <scope>NUCLEOTIDE SEQUENCE</scope>
    <source>
        <strain evidence="4">DSM 9987</strain>
    </source>
</reference>
<name>A0ABT5JK14_RHOTP</name>
<dbReference type="EMBL" id="JAQQLI010000118">
    <property type="protein sequence ID" value="MDC7790059.1"/>
    <property type="molecule type" value="Genomic_DNA"/>
</dbReference>
<evidence type="ECO:0000256" key="1">
    <source>
        <dbReference type="ARBA" id="ARBA00005125"/>
    </source>
</evidence>
<dbReference type="RefSeq" id="WP_272780878.1">
    <property type="nucleotide sequence ID" value="NZ_JAQQLI010000118.1"/>
</dbReference>
<proteinExistence type="inferred from homology"/>
<dbReference type="Proteomes" id="UP001165652">
    <property type="component" value="Unassembled WGS sequence"/>
</dbReference>
<comment type="similarity">
    <text evidence="2">Belongs to the NAD(P)-dependent epimerase/dehydratase family.</text>
</comment>
<comment type="caution">
    <text evidence="4">The sequence shown here is derived from an EMBL/GenBank/DDBJ whole genome shotgun (WGS) entry which is preliminary data.</text>
</comment>
<evidence type="ECO:0000313" key="5">
    <source>
        <dbReference type="Proteomes" id="UP001165652"/>
    </source>
</evidence>
<organism evidence="4 5">
    <name type="scientific">Rhodoplanes tepidamans</name>
    <name type="common">Rhodoplanes cryptolactis</name>
    <dbReference type="NCBI Taxonomy" id="200616"/>
    <lineage>
        <taxon>Bacteria</taxon>
        <taxon>Pseudomonadati</taxon>
        <taxon>Pseudomonadota</taxon>
        <taxon>Alphaproteobacteria</taxon>
        <taxon>Hyphomicrobiales</taxon>
        <taxon>Nitrobacteraceae</taxon>
        <taxon>Rhodoplanes</taxon>
    </lineage>
</organism>
<sequence length="324" mass="35622">MARTAVVCGAGGFIGSHLVKRLRREGYWVRGVDLKVPEFAPTAADDFRTLDLRDPDQCERALRIPGGVPDEVYQLAADMGGMGFIHGAECEIMHNNVLINVHMTHAAARLGVPRYFYSSSVCVYRDMRPGEPEMAEDGAYPALPDNEYGWEKLYSERIALAYARRTGMAVRIARFQNCYGPEGTWQGGREKAPAAICRKVACAPDGGEVEVWGDGTAVRSYTYVDDMVDGIFRLTQSHLEGPVNIGNPEYVTVDELVAATAATAGKRIRIRHVDGPVGVQSRNFSNARIESLGWRAAWPLRRGIAATYSWIATQVDMPGVRIAV</sequence>
<keyword evidence="5" id="KW-1185">Reference proteome</keyword>
<reference evidence="4" key="2">
    <citation type="submission" date="2023-02" db="EMBL/GenBank/DDBJ databases">
        <authorList>
            <person name="Rayyan A."/>
            <person name="Meyer T."/>
            <person name="Kyndt J.A."/>
        </authorList>
    </citation>
    <scope>NUCLEOTIDE SEQUENCE</scope>
    <source>
        <strain evidence="4">DSM 9987</strain>
    </source>
</reference>
<dbReference type="InterPro" id="IPR001509">
    <property type="entry name" value="Epimerase_deHydtase"/>
</dbReference>
<comment type="pathway">
    <text evidence="1">Bacterial outer membrane biogenesis; LPS O-antigen biosynthesis.</text>
</comment>
<dbReference type="SUPFAM" id="SSF51735">
    <property type="entry name" value="NAD(P)-binding Rossmann-fold domains"/>
    <property type="match status" value="1"/>
</dbReference>
<dbReference type="PANTHER" id="PTHR43000">
    <property type="entry name" value="DTDP-D-GLUCOSE 4,6-DEHYDRATASE-RELATED"/>
    <property type="match status" value="1"/>
</dbReference>
<evidence type="ECO:0000313" key="4">
    <source>
        <dbReference type="EMBL" id="MDC7790059.1"/>
    </source>
</evidence>
<dbReference type="InterPro" id="IPR036291">
    <property type="entry name" value="NAD(P)-bd_dom_sf"/>
</dbReference>
<dbReference type="Pfam" id="PF01370">
    <property type="entry name" value="Epimerase"/>
    <property type="match status" value="1"/>
</dbReference>
<evidence type="ECO:0000256" key="2">
    <source>
        <dbReference type="ARBA" id="ARBA00007637"/>
    </source>
</evidence>
<feature type="domain" description="NAD-dependent epimerase/dehydratase" evidence="3">
    <location>
        <begin position="6"/>
        <end position="246"/>
    </location>
</feature>
<accession>A0ABT5JK14</accession>
<evidence type="ECO:0000259" key="3">
    <source>
        <dbReference type="Pfam" id="PF01370"/>
    </source>
</evidence>
<dbReference type="Gene3D" id="3.40.50.720">
    <property type="entry name" value="NAD(P)-binding Rossmann-like Domain"/>
    <property type="match status" value="1"/>
</dbReference>
<gene>
    <name evidence="4" type="ORF">PQJ73_30640</name>
</gene>
<protein>
    <submittedName>
        <fullName evidence="4">NAD-dependent epimerase/dehydratase family protein</fullName>
    </submittedName>
</protein>